<comment type="similarity">
    <text evidence="1">Belongs to the thioesterase PaaI family.</text>
</comment>
<evidence type="ECO:0000259" key="3">
    <source>
        <dbReference type="Pfam" id="PF03061"/>
    </source>
</evidence>
<dbReference type="GO" id="GO:0047617">
    <property type="term" value="F:fatty acyl-CoA hydrolase activity"/>
    <property type="evidence" value="ECO:0007669"/>
    <property type="project" value="InterPro"/>
</dbReference>
<dbReference type="Pfam" id="PF03061">
    <property type="entry name" value="4HBT"/>
    <property type="match status" value="1"/>
</dbReference>
<dbReference type="InterPro" id="IPR006683">
    <property type="entry name" value="Thioestr_dom"/>
</dbReference>
<evidence type="ECO:0000313" key="4">
    <source>
        <dbReference type="EMBL" id="GFM37197.1"/>
    </source>
</evidence>
<comment type="caution">
    <text evidence="4">The sequence shown here is derived from an EMBL/GenBank/DDBJ whole genome shotgun (WGS) entry which is preliminary data.</text>
</comment>
<proteinExistence type="inferred from homology"/>
<dbReference type="PANTHER" id="PTHR21660">
    <property type="entry name" value="THIOESTERASE SUPERFAMILY MEMBER-RELATED"/>
    <property type="match status" value="1"/>
</dbReference>
<reference evidence="4 5" key="1">
    <citation type="submission" date="2020-05" db="EMBL/GenBank/DDBJ databases">
        <title>Draft genome sequence of Desulfovibrio psychrotolerans JS1T.</title>
        <authorList>
            <person name="Ueno A."/>
            <person name="Tamazawa S."/>
            <person name="Tamamura S."/>
            <person name="Murakami T."/>
            <person name="Kiyama T."/>
            <person name="Inomata H."/>
            <person name="Amano Y."/>
            <person name="Miyakawa K."/>
            <person name="Tamaki H."/>
            <person name="Naganuma T."/>
            <person name="Kaneko K."/>
        </authorList>
    </citation>
    <scope>NUCLEOTIDE SEQUENCE [LARGE SCALE GENOMIC DNA]</scope>
    <source>
        <strain evidence="4 5">JS1</strain>
    </source>
</reference>
<feature type="domain" description="Thioesterase" evidence="3">
    <location>
        <begin position="49"/>
        <end position="125"/>
    </location>
</feature>
<dbReference type="CDD" id="cd03443">
    <property type="entry name" value="PaaI_thioesterase"/>
    <property type="match status" value="1"/>
</dbReference>
<keyword evidence="2" id="KW-0378">Hydrolase</keyword>
<dbReference type="InterPro" id="IPR029069">
    <property type="entry name" value="HotDog_dom_sf"/>
</dbReference>
<evidence type="ECO:0000256" key="1">
    <source>
        <dbReference type="ARBA" id="ARBA00008324"/>
    </source>
</evidence>
<evidence type="ECO:0000256" key="2">
    <source>
        <dbReference type="ARBA" id="ARBA00022801"/>
    </source>
</evidence>
<organism evidence="4 5">
    <name type="scientific">Desulfovibrio psychrotolerans</name>
    <dbReference type="NCBI Taxonomy" id="415242"/>
    <lineage>
        <taxon>Bacteria</taxon>
        <taxon>Pseudomonadati</taxon>
        <taxon>Thermodesulfobacteriota</taxon>
        <taxon>Desulfovibrionia</taxon>
        <taxon>Desulfovibrionales</taxon>
        <taxon>Desulfovibrionaceae</taxon>
        <taxon>Desulfovibrio</taxon>
    </lineage>
</organism>
<dbReference type="PANTHER" id="PTHR21660:SF1">
    <property type="entry name" value="ACYL-COENZYME A THIOESTERASE 13"/>
    <property type="match status" value="1"/>
</dbReference>
<gene>
    <name evidence="4" type="ORF">DSM19430T_18810</name>
</gene>
<dbReference type="SUPFAM" id="SSF54637">
    <property type="entry name" value="Thioesterase/thiol ester dehydrase-isomerase"/>
    <property type="match status" value="1"/>
</dbReference>
<name>A0A7J0BTZ8_9BACT</name>
<protein>
    <recommendedName>
        <fullName evidence="3">Thioesterase domain-containing protein</fullName>
    </recommendedName>
</protein>
<sequence length="135" mass="14151">MNDYLTAVMRDTQDVNPVLNHLGIRVEQAENGTARLRLDASEHVAQGAGMTAGGIIATLLDEAMAHAVLSALNGHTRTATIDMHVQYLSGVRPGTVLHAEAQVVKNGSSIAFVRAQATTPQGKVAATATASFFLS</sequence>
<dbReference type="RefSeq" id="WP_174409826.1">
    <property type="nucleotide sequence ID" value="NZ_BLVP01000008.1"/>
</dbReference>
<dbReference type="InterPro" id="IPR039298">
    <property type="entry name" value="ACOT13"/>
</dbReference>
<dbReference type="EMBL" id="BLVP01000008">
    <property type="protein sequence ID" value="GFM37197.1"/>
    <property type="molecule type" value="Genomic_DNA"/>
</dbReference>
<dbReference type="NCBIfam" id="TIGR00369">
    <property type="entry name" value="unchar_dom_1"/>
    <property type="match status" value="1"/>
</dbReference>
<dbReference type="InterPro" id="IPR003736">
    <property type="entry name" value="PAAI_dom"/>
</dbReference>
<dbReference type="Gene3D" id="3.10.129.10">
    <property type="entry name" value="Hotdog Thioesterase"/>
    <property type="match status" value="1"/>
</dbReference>
<keyword evidence="5" id="KW-1185">Reference proteome</keyword>
<accession>A0A7J0BTZ8</accession>
<dbReference type="AlphaFoldDB" id="A0A7J0BTZ8"/>
<dbReference type="Proteomes" id="UP000503820">
    <property type="component" value="Unassembled WGS sequence"/>
</dbReference>
<evidence type="ECO:0000313" key="5">
    <source>
        <dbReference type="Proteomes" id="UP000503820"/>
    </source>
</evidence>